<name>A0ABV4CJX4_9PSEU</name>
<keyword evidence="2" id="KW-1185">Reference proteome</keyword>
<reference evidence="1 2" key="1">
    <citation type="submission" date="2024-08" db="EMBL/GenBank/DDBJ databases">
        <title>Genome mining of Saccharopolyspora cebuensis PGLac3 from Nigerian medicinal plant.</title>
        <authorList>
            <person name="Ezeobiora C.E."/>
            <person name="Igbokwe N.H."/>
            <person name="Amin D.H."/>
            <person name="Mendie U.E."/>
        </authorList>
    </citation>
    <scope>NUCLEOTIDE SEQUENCE [LARGE SCALE GENOMIC DNA]</scope>
    <source>
        <strain evidence="1 2">PGLac3</strain>
    </source>
</reference>
<evidence type="ECO:0000313" key="2">
    <source>
        <dbReference type="Proteomes" id="UP001564626"/>
    </source>
</evidence>
<dbReference type="Proteomes" id="UP001564626">
    <property type="component" value="Unassembled WGS sequence"/>
</dbReference>
<comment type="caution">
    <text evidence="1">The sequence shown here is derived from an EMBL/GenBank/DDBJ whole genome shotgun (WGS) entry which is preliminary data.</text>
</comment>
<sequence>MKPENTPAAPLADTVYRTLLDTLVRDVSCVVPGHGVTLCGIVRDSAERVLVQVAVGGDLRSRYAVTVPLVTPGGDTVSHRHVLDCLRELEAARREGAERWSKSRTERDFHGAPVVAGDAFLRERTEFVPSWPDALRDTMAGMTGSQVPGGPRSTDFATAGFVQFEPGWFRLYVSSSHFPSPIGLDLPEYPSAGIQAELGSLFREGIAPEVLDHEHEPDQHSTRCFSMLPWYS</sequence>
<gene>
    <name evidence="1" type="ORF">AB8O55_12090</name>
</gene>
<proteinExistence type="predicted"/>
<dbReference type="EMBL" id="JBGEHV010000018">
    <property type="protein sequence ID" value="MEY8040136.1"/>
    <property type="molecule type" value="Genomic_DNA"/>
</dbReference>
<protein>
    <submittedName>
        <fullName evidence="1">Uncharacterized protein</fullName>
    </submittedName>
</protein>
<accession>A0ABV4CJX4</accession>
<dbReference type="RefSeq" id="WP_345364469.1">
    <property type="nucleotide sequence ID" value="NZ_BAABII010000012.1"/>
</dbReference>
<evidence type="ECO:0000313" key="1">
    <source>
        <dbReference type="EMBL" id="MEY8040136.1"/>
    </source>
</evidence>
<organism evidence="1 2">
    <name type="scientific">Saccharopolyspora cebuensis</name>
    <dbReference type="NCBI Taxonomy" id="418759"/>
    <lineage>
        <taxon>Bacteria</taxon>
        <taxon>Bacillati</taxon>
        <taxon>Actinomycetota</taxon>
        <taxon>Actinomycetes</taxon>
        <taxon>Pseudonocardiales</taxon>
        <taxon>Pseudonocardiaceae</taxon>
        <taxon>Saccharopolyspora</taxon>
    </lineage>
</organism>